<dbReference type="AlphaFoldDB" id="A0A1Y5Q7B7"/>
<accession>A0A1Y5Q7B7</accession>
<dbReference type="EMBL" id="FLTS01000001">
    <property type="protein sequence ID" value="SBV38133.1"/>
    <property type="molecule type" value="Genomic_DNA"/>
</dbReference>
<proteinExistence type="predicted"/>
<sequence length="60" mass="6370">MLSMALDAGLPAARYKVRTASLTLFSESPYHAQAVLGGAAVFHFPFSGIPASRRVWSSCA</sequence>
<gene>
    <name evidence="1" type="ORF">STPYR_13083</name>
</gene>
<reference evidence="1" key="1">
    <citation type="submission" date="2016-03" db="EMBL/GenBank/DDBJ databases">
        <authorList>
            <person name="Ploux O."/>
        </authorList>
    </citation>
    <scope>NUCLEOTIDE SEQUENCE</scope>
    <source>
        <strain evidence="1">UC10</strain>
    </source>
</reference>
<evidence type="ECO:0000313" key="1">
    <source>
        <dbReference type="EMBL" id="SBV38133.1"/>
    </source>
</evidence>
<organism evidence="1">
    <name type="scientific">uncultured Stenotrophomonas sp</name>
    <dbReference type="NCBI Taxonomy" id="165438"/>
    <lineage>
        <taxon>Bacteria</taxon>
        <taxon>Pseudomonadati</taxon>
        <taxon>Pseudomonadota</taxon>
        <taxon>Gammaproteobacteria</taxon>
        <taxon>Lysobacterales</taxon>
        <taxon>Lysobacteraceae</taxon>
        <taxon>Stenotrophomonas</taxon>
        <taxon>environmental samples</taxon>
    </lineage>
</organism>
<protein>
    <submittedName>
        <fullName evidence="1">Uncharacterized protein</fullName>
    </submittedName>
</protein>
<name>A0A1Y5Q7B7_9GAMM</name>